<keyword evidence="3" id="KW-1185">Reference proteome</keyword>
<evidence type="ECO:0000313" key="1">
    <source>
        <dbReference type="EMBL" id="CAI9921466.1"/>
    </source>
</evidence>
<evidence type="ECO:0000313" key="3">
    <source>
        <dbReference type="Proteomes" id="UP001642409"/>
    </source>
</evidence>
<dbReference type="EMBL" id="CATOUU010000224">
    <property type="protein sequence ID" value="CAI9921466.1"/>
    <property type="molecule type" value="Genomic_DNA"/>
</dbReference>
<gene>
    <name evidence="2" type="ORF">HINF_LOCUS57232</name>
    <name evidence="1" type="ORF">HINF_LOCUS9111</name>
</gene>
<dbReference type="Proteomes" id="UP001642409">
    <property type="component" value="Unassembled WGS sequence"/>
</dbReference>
<name>A0AA86NM79_9EUKA</name>
<protein>
    <submittedName>
        <fullName evidence="2">Hypothetical_protein</fullName>
    </submittedName>
</protein>
<sequence>MIPFSVLQNNNTVICDYLFEYDQSSNTCVCKIGYYINGTVCVHIFSELTQIEADMQLLDSKIQLQIFDSQCELTSILYILETEIQYNISSLSDLVFGSYIDLKQLIISQNETLYDNLNAFQTIVQQQFQLVSDQNLMTQTIIISIKSDISNDFQGIKTFMNINKQIIQNNFTQINSQITNLNAKMKMNFDQVTEDIQNANMNIENNFTLINQNIDTVNDKINAVATQIGLVQQQIYNLSVSLSQKTSDQNRCLMIAAWYGSYFAKDGQYSLDYIYYMNYYGCQLLKWW</sequence>
<dbReference type="EMBL" id="CAXDID020000314">
    <property type="protein sequence ID" value="CAL6075491.1"/>
    <property type="molecule type" value="Genomic_DNA"/>
</dbReference>
<accession>A0AA86NM79</accession>
<organism evidence="1">
    <name type="scientific">Hexamita inflata</name>
    <dbReference type="NCBI Taxonomy" id="28002"/>
    <lineage>
        <taxon>Eukaryota</taxon>
        <taxon>Metamonada</taxon>
        <taxon>Diplomonadida</taxon>
        <taxon>Hexamitidae</taxon>
        <taxon>Hexamitinae</taxon>
        <taxon>Hexamita</taxon>
    </lineage>
</organism>
<comment type="caution">
    <text evidence="1">The sequence shown here is derived from an EMBL/GenBank/DDBJ whole genome shotgun (WGS) entry which is preliminary data.</text>
</comment>
<proteinExistence type="predicted"/>
<evidence type="ECO:0000313" key="2">
    <source>
        <dbReference type="EMBL" id="CAL6075491.1"/>
    </source>
</evidence>
<reference evidence="2 3" key="2">
    <citation type="submission" date="2024-07" db="EMBL/GenBank/DDBJ databases">
        <authorList>
            <person name="Akdeniz Z."/>
        </authorList>
    </citation>
    <scope>NUCLEOTIDE SEQUENCE [LARGE SCALE GENOMIC DNA]</scope>
</reference>
<dbReference type="AlphaFoldDB" id="A0AA86NM79"/>
<reference evidence="1" key="1">
    <citation type="submission" date="2023-06" db="EMBL/GenBank/DDBJ databases">
        <authorList>
            <person name="Kurt Z."/>
        </authorList>
    </citation>
    <scope>NUCLEOTIDE SEQUENCE</scope>
</reference>